<organism evidence="1 2">
    <name type="scientific">Goodfellowiella coeruleoviolacea</name>
    <dbReference type="NCBI Taxonomy" id="334858"/>
    <lineage>
        <taxon>Bacteria</taxon>
        <taxon>Bacillati</taxon>
        <taxon>Actinomycetota</taxon>
        <taxon>Actinomycetes</taxon>
        <taxon>Pseudonocardiales</taxon>
        <taxon>Pseudonocardiaceae</taxon>
        <taxon>Goodfellowiella</taxon>
    </lineage>
</organism>
<dbReference type="EMBL" id="JAMTCK010000002">
    <property type="protein sequence ID" value="MCP2163981.1"/>
    <property type="molecule type" value="Genomic_DNA"/>
</dbReference>
<reference evidence="1" key="1">
    <citation type="submission" date="2022-06" db="EMBL/GenBank/DDBJ databases">
        <title>Genomic Encyclopedia of Archaeal and Bacterial Type Strains, Phase II (KMG-II): from individual species to whole genera.</title>
        <authorList>
            <person name="Goeker M."/>
        </authorList>
    </citation>
    <scope>NUCLEOTIDE SEQUENCE</scope>
    <source>
        <strain evidence="1">DSM 43935</strain>
    </source>
</reference>
<accession>A0AAE3G955</accession>
<comment type="caution">
    <text evidence="1">The sequence shown here is derived from an EMBL/GenBank/DDBJ whole genome shotgun (WGS) entry which is preliminary data.</text>
</comment>
<protein>
    <submittedName>
        <fullName evidence="1">Uncharacterized protein</fullName>
    </submittedName>
</protein>
<dbReference type="AlphaFoldDB" id="A0AAE3G955"/>
<keyword evidence="2" id="KW-1185">Reference proteome</keyword>
<evidence type="ECO:0000313" key="2">
    <source>
        <dbReference type="Proteomes" id="UP001206128"/>
    </source>
</evidence>
<sequence length="39" mass="4523">MLISLFGRWLLRRPPSDDHPCLCNGNEFCLQCGCRCHCQ</sequence>
<name>A0AAE3G955_9PSEU</name>
<gene>
    <name evidence="1" type="ORF">LX83_000821</name>
</gene>
<evidence type="ECO:0000313" key="1">
    <source>
        <dbReference type="EMBL" id="MCP2163981.1"/>
    </source>
</evidence>
<dbReference type="Proteomes" id="UP001206128">
    <property type="component" value="Unassembled WGS sequence"/>
</dbReference>
<proteinExistence type="predicted"/>